<proteinExistence type="predicted"/>
<dbReference type="AlphaFoldDB" id="A0A2T3XLL3"/>
<dbReference type="EMBL" id="PYUC01000019">
    <property type="protein sequence ID" value="PTB17424.1"/>
    <property type="molecule type" value="Genomic_DNA"/>
</dbReference>
<evidence type="ECO:0000313" key="3">
    <source>
        <dbReference type="Proteomes" id="UP000240638"/>
    </source>
</evidence>
<protein>
    <submittedName>
        <fullName evidence="2">Uncharacterized protein</fullName>
    </submittedName>
</protein>
<evidence type="ECO:0000313" key="2">
    <source>
        <dbReference type="EMBL" id="PTB17424.1"/>
    </source>
</evidence>
<sequence length="81" mass="9012">MARWGIGIQDAGGFTFPVNHIFDDDPEIGIHYDRVRAQDTAAVWVGKHYRSTGNFNQRECYSSPDQAGTGHMPDASVTNTR</sequence>
<evidence type="ECO:0000256" key="1">
    <source>
        <dbReference type="SAM" id="MobiDB-lite"/>
    </source>
</evidence>
<feature type="region of interest" description="Disordered" evidence="1">
    <location>
        <begin position="55"/>
        <end position="81"/>
    </location>
</feature>
<accession>A0A2T3XLL3</accession>
<reference evidence="2 3" key="1">
    <citation type="submission" date="2018-03" db="EMBL/GenBank/DDBJ databases">
        <title>Whole genome analyses suggest that Burkholderia sensu lato contains two further novel genera in the rhizoxinica-symbiotica group Mycetohabitans gen. nov., and Trinickia gen. nov.: implications for the evolution of diazotrophy and nodulation in the Burkholderiaceae.</title>
        <authorList>
            <person name="Estrada De Los Santos P."/>
            <person name="Palmer M."/>
            <person name="Chavez-Ramirez B."/>
            <person name="Steenkamp E.T."/>
            <person name="Hirsch A.M."/>
            <person name="Manyaka P."/>
            <person name="Maluk M."/>
            <person name="Lafos M."/>
            <person name="Crook M."/>
            <person name="Gross E."/>
            <person name="Simon M.F."/>
            <person name="Bueno Dos Reis Junior F."/>
            <person name="Poole P.S."/>
            <person name="Venter S.N."/>
            <person name="James E.K."/>
        </authorList>
    </citation>
    <scope>NUCLEOTIDE SEQUENCE [LARGE SCALE GENOMIC DNA]</scope>
    <source>
        <strain evidence="2 3">JPY-366</strain>
    </source>
</reference>
<name>A0A2T3XLL3_9BURK</name>
<dbReference type="Proteomes" id="UP000240638">
    <property type="component" value="Unassembled WGS sequence"/>
</dbReference>
<gene>
    <name evidence="2" type="ORF">C9I57_28375</name>
</gene>
<comment type="caution">
    <text evidence="2">The sequence shown here is derived from an EMBL/GenBank/DDBJ whole genome shotgun (WGS) entry which is preliminary data.</text>
</comment>
<organism evidence="2 3">
    <name type="scientific">Trinickia symbiotica</name>
    <dbReference type="NCBI Taxonomy" id="863227"/>
    <lineage>
        <taxon>Bacteria</taxon>
        <taxon>Pseudomonadati</taxon>
        <taxon>Pseudomonadota</taxon>
        <taxon>Betaproteobacteria</taxon>
        <taxon>Burkholderiales</taxon>
        <taxon>Burkholderiaceae</taxon>
        <taxon>Trinickia</taxon>
    </lineage>
</organism>
<feature type="compositionally biased region" description="Polar residues" evidence="1">
    <location>
        <begin position="55"/>
        <end position="66"/>
    </location>
</feature>